<protein>
    <submittedName>
        <fullName evidence="1">SDR family NAD(P)-dependent oxidoreductase</fullName>
    </submittedName>
</protein>
<organism evidence="1 2">
    <name type="scientific">Billgrantia sulfidoxydans</name>
    <dbReference type="NCBI Taxonomy" id="2733484"/>
    <lineage>
        <taxon>Bacteria</taxon>
        <taxon>Pseudomonadati</taxon>
        <taxon>Pseudomonadota</taxon>
        <taxon>Gammaproteobacteria</taxon>
        <taxon>Oceanospirillales</taxon>
        <taxon>Halomonadaceae</taxon>
        <taxon>Billgrantia</taxon>
    </lineage>
</organism>
<evidence type="ECO:0000313" key="1">
    <source>
        <dbReference type="EMBL" id="QTP54738.1"/>
    </source>
</evidence>
<dbReference type="InterPro" id="IPR002347">
    <property type="entry name" value="SDR_fam"/>
</dbReference>
<evidence type="ECO:0000313" key="2">
    <source>
        <dbReference type="Proteomes" id="UP000671868"/>
    </source>
</evidence>
<dbReference type="SUPFAM" id="SSF51735">
    <property type="entry name" value="NAD(P)-binding Rossmann-fold domains"/>
    <property type="match status" value="1"/>
</dbReference>
<keyword evidence="2" id="KW-1185">Reference proteome</keyword>
<dbReference type="Proteomes" id="UP000671868">
    <property type="component" value="Chromosome"/>
</dbReference>
<dbReference type="InterPro" id="IPR036291">
    <property type="entry name" value="NAD(P)-bd_dom_sf"/>
</dbReference>
<dbReference type="EMBL" id="CP053381">
    <property type="protein sequence ID" value="QTP54738.1"/>
    <property type="molecule type" value="Genomic_DNA"/>
</dbReference>
<dbReference type="Gene3D" id="3.40.50.720">
    <property type="entry name" value="NAD(P)-binding Rossmann-like Domain"/>
    <property type="match status" value="1"/>
</dbReference>
<dbReference type="Pfam" id="PF00106">
    <property type="entry name" value="adh_short"/>
    <property type="match status" value="1"/>
</dbReference>
<gene>
    <name evidence="1" type="ORF">HNO51_08620</name>
</gene>
<name>A0ABX7W3G5_9GAMM</name>
<accession>A0ABX7W3G5</accession>
<reference evidence="1 2" key="1">
    <citation type="journal article" date="2021" name="Front. Microbiol.">
        <title>Aerobic Denitrification and Heterotrophic Sulfur Oxidation in the Genus Halomonas Revealed by Six Novel Species Characterizations and Genome-Based Analysis.</title>
        <authorList>
            <person name="Wang L."/>
            <person name="Shao Z."/>
        </authorList>
    </citation>
    <scope>NUCLEOTIDE SEQUENCE [LARGE SCALE GENOMIC DNA]</scope>
    <source>
        <strain evidence="1 2">MCCC 1A11059</strain>
    </source>
</reference>
<sequence>MEFTGKVAVVTGAGTGNGEAIAERLHAGGASMVLVSRRLETVQAVSQRVDPQGERVLAPVIRTPSRGWKRCPGAARR</sequence>
<proteinExistence type="predicted"/>